<proteinExistence type="predicted"/>
<gene>
    <name evidence="1" type="ORF">GIL414_LOCUS64315</name>
</gene>
<protein>
    <recommendedName>
        <fullName evidence="3">Neurofibromin</fullName>
    </recommendedName>
</protein>
<dbReference type="EMBL" id="CAJOBJ010275804">
    <property type="protein sequence ID" value="CAF5137402.1"/>
    <property type="molecule type" value="Genomic_DNA"/>
</dbReference>
<dbReference type="Proteomes" id="UP000681720">
    <property type="component" value="Unassembled WGS sequence"/>
</dbReference>
<sequence length="211" mass="24166">NCEKLFELLDSFGESNRRKVQYVWPLQMMLLVLCPIILEELVYALEKGGPCSAEHLRKRNFVDALKRQLHAQVLGKQHSAGGTESAAVVTFVKLCKAATYINNKDSNNVLFVMVQSVIGDLKQILFNPSKPFSRGQDKINFDLELMIEFFLACLRLNPHNNEVLKACLNLLSPAMFHYVLVKALYRIITQKRLAWWPQIDIVYSRAGELRN</sequence>
<name>A0A8S3FTZ2_9BILA</name>
<evidence type="ECO:0000313" key="1">
    <source>
        <dbReference type="EMBL" id="CAF5137402.1"/>
    </source>
</evidence>
<feature type="non-terminal residue" evidence="1">
    <location>
        <position position="211"/>
    </location>
</feature>
<organism evidence="1 2">
    <name type="scientific">Rotaria magnacalcarata</name>
    <dbReference type="NCBI Taxonomy" id="392030"/>
    <lineage>
        <taxon>Eukaryota</taxon>
        <taxon>Metazoa</taxon>
        <taxon>Spiralia</taxon>
        <taxon>Gnathifera</taxon>
        <taxon>Rotifera</taxon>
        <taxon>Eurotatoria</taxon>
        <taxon>Bdelloidea</taxon>
        <taxon>Philodinida</taxon>
        <taxon>Philodinidae</taxon>
        <taxon>Rotaria</taxon>
    </lineage>
</organism>
<feature type="non-terminal residue" evidence="1">
    <location>
        <position position="1"/>
    </location>
</feature>
<comment type="caution">
    <text evidence="1">The sequence shown here is derived from an EMBL/GenBank/DDBJ whole genome shotgun (WGS) entry which is preliminary data.</text>
</comment>
<dbReference type="AlphaFoldDB" id="A0A8S3FTZ2"/>
<reference evidence="1" key="1">
    <citation type="submission" date="2021-02" db="EMBL/GenBank/DDBJ databases">
        <authorList>
            <person name="Nowell W R."/>
        </authorList>
    </citation>
    <scope>NUCLEOTIDE SEQUENCE</scope>
</reference>
<accession>A0A8S3FTZ2</accession>
<evidence type="ECO:0008006" key="3">
    <source>
        <dbReference type="Google" id="ProtNLM"/>
    </source>
</evidence>
<evidence type="ECO:0000313" key="2">
    <source>
        <dbReference type="Proteomes" id="UP000681720"/>
    </source>
</evidence>